<protein>
    <submittedName>
        <fullName evidence="2">Uncharacterized protein</fullName>
    </submittedName>
</protein>
<feature type="compositionally biased region" description="Basic and acidic residues" evidence="1">
    <location>
        <begin position="84"/>
        <end position="103"/>
    </location>
</feature>
<evidence type="ECO:0000256" key="1">
    <source>
        <dbReference type="SAM" id="MobiDB-lite"/>
    </source>
</evidence>
<feature type="region of interest" description="Disordered" evidence="1">
    <location>
        <begin position="64"/>
        <end position="112"/>
    </location>
</feature>
<reference evidence="2 3" key="1">
    <citation type="submission" date="2021-06" db="EMBL/GenBank/DDBJ databases">
        <title>Caerostris extrusa draft genome.</title>
        <authorList>
            <person name="Kono N."/>
            <person name="Arakawa K."/>
        </authorList>
    </citation>
    <scope>NUCLEOTIDE SEQUENCE [LARGE SCALE GENOMIC DNA]</scope>
</reference>
<organism evidence="2 3">
    <name type="scientific">Caerostris extrusa</name>
    <name type="common">Bark spider</name>
    <name type="synonym">Caerostris bankana</name>
    <dbReference type="NCBI Taxonomy" id="172846"/>
    <lineage>
        <taxon>Eukaryota</taxon>
        <taxon>Metazoa</taxon>
        <taxon>Ecdysozoa</taxon>
        <taxon>Arthropoda</taxon>
        <taxon>Chelicerata</taxon>
        <taxon>Arachnida</taxon>
        <taxon>Araneae</taxon>
        <taxon>Araneomorphae</taxon>
        <taxon>Entelegynae</taxon>
        <taxon>Araneoidea</taxon>
        <taxon>Araneidae</taxon>
        <taxon>Caerostris</taxon>
    </lineage>
</organism>
<sequence length="158" mass="17507">MRKLGGDCITIDSQSGSRSIGPFLASDVSCSHCFEKLSGDCDSVDSLSAFLKLLITIRKLNKGSAPNLQREREKKSTSSSERWGVSEKEEAPTRDPKWRKAGKEPSPLSCSVSRRRHGSFLRKCHCSQRGCLQIAGKNEYFLNKMRGNEVIGLHADCT</sequence>
<dbReference type="EMBL" id="BPLR01018083">
    <property type="protein sequence ID" value="GIY96731.1"/>
    <property type="molecule type" value="Genomic_DNA"/>
</dbReference>
<accession>A0AAV4XP04</accession>
<gene>
    <name evidence="2" type="ORF">CEXT_86361</name>
</gene>
<keyword evidence="3" id="KW-1185">Reference proteome</keyword>
<comment type="caution">
    <text evidence="2">The sequence shown here is derived from an EMBL/GenBank/DDBJ whole genome shotgun (WGS) entry which is preliminary data.</text>
</comment>
<dbReference type="AlphaFoldDB" id="A0AAV4XP04"/>
<name>A0AAV4XP04_CAEEX</name>
<dbReference type="Proteomes" id="UP001054945">
    <property type="component" value="Unassembled WGS sequence"/>
</dbReference>
<evidence type="ECO:0000313" key="2">
    <source>
        <dbReference type="EMBL" id="GIY96731.1"/>
    </source>
</evidence>
<proteinExistence type="predicted"/>
<evidence type="ECO:0000313" key="3">
    <source>
        <dbReference type="Proteomes" id="UP001054945"/>
    </source>
</evidence>